<name>A0A401C571_CAMCO</name>
<sequence length="62" mass="7233">MSLYNYKLKTTPKLEALRNSENLFVFTDVIAPHAHTNPAISKIFTFSNYENSSIAWFKQKYC</sequence>
<protein>
    <submittedName>
        <fullName evidence="1">Uncharacterized protein</fullName>
    </submittedName>
</protein>
<dbReference type="Proteomes" id="UP000365807">
    <property type="component" value="Unassembled WGS sequence"/>
</dbReference>
<accession>A0A401C571</accession>
<dbReference type="Pfam" id="PF00884">
    <property type="entry name" value="Sulfatase"/>
    <property type="match status" value="1"/>
</dbReference>
<gene>
    <name evidence="1" type="ORF">C6T04_09585</name>
</gene>
<dbReference type="Gene3D" id="3.40.720.10">
    <property type="entry name" value="Alkaline Phosphatase, subunit A"/>
    <property type="match status" value="1"/>
</dbReference>
<evidence type="ECO:0000313" key="2">
    <source>
        <dbReference type="Proteomes" id="UP000365807"/>
    </source>
</evidence>
<dbReference type="AlphaFoldDB" id="A0A401C571"/>
<dbReference type="InterPro" id="IPR017850">
    <property type="entry name" value="Alkaline_phosphatase_core_sf"/>
</dbReference>
<reference evidence="1 2" key="1">
    <citation type="submission" date="2018-06" db="EMBL/GenBank/DDBJ databases">
        <authorList>
            <consortium name="NARMS: The National Antimicrobial Resistance Monitoring System"/>
        </authorList>
    </citation>
    <scope>NUCLEOTIDE SEQUENCE [LARGE SCALE GENOMIC DNA]</scope>
    <source>
        <strain evidence="1 2">FSIS11807978</strain>
    </source>
</reference>
<evidence type="ECO:0000313" key="1">
    <source>
        <dbReference type="EMBL" id="EAK4359140.1"/>
    </source>
</evidence>
<organism evidence="1 2">
    <name type="scientific">Campylobacter coli</name>
    <dbReference type="NCBI Taxonomy" id="195"/>
    <lineage>
        <taxon>Bacteria</taxon>
        <taxon>Pseudomonadati</taxon>
        <taxon>Campylobacterota</taxon>
        <taxon>Epsilonproteobacteria</taxon>
        <taxon>Campylobacterales</taxon>
        <taxon>Campylobacteraceae</taxon>
        <taxon>Campylobacter</taxon>
    </lineage>
</organism>
<comment type="caution">
    <text evidence="1">The sequence shown here is derived from an EMBL/GenBank/DDBJ whole genome shotgun (WGS) entry which is preliminary data.</text>
</comment>
<dbReference type="InterPro" id="IPR000917">
    <property type="entry name" value="Sulfatase_N"/>
</dbReference>
<proteinExistence type="predicted"/>
<dbReference type="EMBL" id="AACGFG010000037">
    <property type="protein sequence ID" value="EAK4359140.1"/>
    <property type="molecule type" value="Genomic_DNA"/>
</dbReference>
<dbReference type="RefSeq" id="WP_032682936.1">
    <property type="nucleotide sequence ID" value="NZ_AANOQZ020000001.1"/>
</dbReference>
<dbReference type="GeneID" id="76379589"/>